<evidence type="ECO:0000313" key="8">
    <source>
        <dbReference type="Proteomes" id="UP001279734"/>
    </source>
</evidence>
<keyword evidence="2" id="KW-0328">Glycosyltransferase</keyword>
<sequence length="464" mass="51450">MAMTTTTPSDGSAASHVAFFAFPFSTHAAPLLHITRHLAASAPTTLFSFFNTTKSSSSIFSVSREGETNDTNIRRCDVWDGVPEGYVFKGKPQEDIELFMTSAPEAFRKAVAVTEAETGRRVSCMVSDGFLWFVGQMAEEAAVPWVVFWTSGEHSLYIHINTDLIRERIGIEGADSRRNQVLTFIPGISNIRVQDLPDGVILGNLESIFSKMLHQMGRVLHRADLVFTNSFQELDPVVTVELNSKLGRFISVGPVNLLTQQKQLKDSSDSCLRWLDEQETGSVAYVGFGSVVRPSKDEIIALGEALEESRVKFLWSLREDLKAFLPEGYVERNKGKGMVLPWVPQVKVLEHRAVGVSIIHFGWNSVLECMAAQVPMIGRPFLGDQKLNGQLVEAVWEIGVQVEGGVFTRDGVRKCLELVLHGDKGKKFKKNIVRLGKLAQEAVRPPKGSSLVNFTTLLEIVTKR</sequence>
<dbReference type="CDD" id="cd03784">
    <property type="entry name" value="GT1_Gtf-like"/>
    <property type="match status" value="1"/>
</dbReference>
<dbReference type="PANTHER" id="PTHR11926:SF1560">
    <property type="entry name" value="UDP-GLYCOSYLTRANSFERASE 74E1-RELATED"/>
    <property type="match status" value="1"/>
</dbReference>
<dbReference type="AlphaFoldDB" id="A0AAD3XVX7"/>
<evidence type="ECO:0000256" key="4">
    <source>
        <dbReference type="ARBA" id="ARBA00051296"/>
    </source>
</evidence>
<comment type="similarity">
    <text evidence="1">Belongs to the UDP-glycosyltransferase family.</text>
</comment>
<dbReference type="GO" id="GO:0031542">
    <property type="term" value="P:positive regulation of anthocyanin biosynthetic process"/>
    <property type="evidence" value="ECO:0007669"/>
    <property type="project" value="UniProtKB-ARBA"/>
</dbReference>
<dbReference type="GO" id="GO:0080044">
    <property type="term" value="F:quercetin 7-O-glucosyltransferase activity"/>
    <property type="evidence" value="ECO:0007669"/>
    <property type="project" value="TreeGrafter"/>
</dbReference>
<evidence type="ECO:0000313" key="7">
    <source>
        <dbReference type="EMBL" id="GMH18464.1"/>
    </source>
</evidence>
<reference evidence="7" key="1">
    <citation type="submission" date="2023-05" db="EMBL/GenBank/DDBJ databases">
        <title>Nepenthes gracilis genome sequencing.</title>
        <authorList>
            <person name="Fukushima K."/>
        </authorList>
    </citation>
    <scope>NUCLEOTIDE SEQUENCE</scope>
    <source>
        <strain evidence="7">SING2019-196</strain>
    </source>
</reference>
<dbReference type="Gene3D" id="3.40.50.2000">
    <property type="entry name" value="Glycogen Phosphorylase B"/>
    <property type="match status" value="2"/>
</dbReference>
<keyword evidence="8" id="KW-1185">Reference proteome</keyword>
<dbReference type="EMBL" id="BSYO01000019">
    <property type="protein sequence ID" value="GMH18464.1"/>
    <property type="molecule type" value="Genomic_DNA"/>
</dbReference>
<dbReference type="GO" id="GO:0120514">
    <property type="term" value="F:2-hydroxyflavanone C-glucosyltransferase activity"/>
    <property type="evidence" value="ECO:0007669"/>
    <property type="project" value="UniProtKB-EC"/>
</dbReference>
<evidence type="ECO:0000256" key="1">
    <source>
        <dbReference type="ARBA" id="ARBA00009995"/>
    </source>
</evidence>
<dbReference type="EC" id="2.4.1.360" evidence="5"/>
<proteinExistence type="inferred from homology"/>
<comment type="catalytic activity">
    <reaction evidence="4">
        <text>a 3'-hydro-2'-hydroxy-beta-oxodihydrochalcone + UDP-alpha-D-glucose = a 3'-(beta-D-glucopyranosyl)-2'-hydroxy-beta-oxodihydrochalcone + UDP + H(+)</text>
        <dbReference type="Rhea" id="RHEA:51504"/>
        <dbReference type="ChEBI" id="CHEBI:15378"/>
        <dbReference type="ChEBI" id="CHEBI:58223"/>
        <dbReference type="ChEBI" id="CHEBI:58885"/>
        <dbReference type="ChEBI" id="CHEBI:142482"/>
        <dbReference type="ChEBI" id="CHEBI:142483"/>
        <dbReference type="EC" id="2.4.1.360"/>
    </reaction>
    <physiologicalReaction direction="left-to-right" evidence="4">
        <dbReference type="Rhea" id="RHEA:51505"/>
    </physiologicalReaction>
</comment>
<keyword evidence="3" id="KW-0808">Transferase</keyword>
<dbReference type="FunFam" id="3.40.50.2000:FF:000129">
    <property type="entry name" value="Glycosyltransferase"/>
    <property type="match status" value="1"/>
</dbReference>
<dbReference type="InterPro" id="IPR002213">
    <property type="entry name" value="UDP_glucos_trans"/>
</dbReference>
<comment type="caution">
    <text evidence="7">The sequence shown here is derived from an EMBL/GenBank/DDBJ whole genome shotgun (WGS) entry which is preliminary data.</text>
</comment>
<evidence type="ECO:0000256" key="3">
    <source>
        <dbReference type="ARBA" id="ARBA00022679"/>
    </source>
</evidence>
<dbReference type="GO" id="GO:0047213">
    <property type="term" value="F:anthocyanidin 3-O-glucosyltransferase activity"/>
    <property type="evidence" value="ECO:0007669"/>
    <property type="project" value="UniProtKB-ARBA"/>
</dbReference>
<dbReference type="GO" id="GO:0033485">
    <property type="term" value="P:cyanidin 3-O-glucoside biosynthetic process"/>
    <property type="evidence" value="ECO:0007669"/>
    <property type="project" value="UniProtKB-ARBA"/>
</dbReference>
<gene>
    <name evidence="7" type="ORF">Nepgr_020305</name>
</gene>
<evidence type="ECO:0000256" key="2">
    <source>
        <dbReference type="ARBA" id="ARBA00022676"/>
    </source>
</evidence>
<dbReference type="PANTHER" id="PTHR11926">
    <property type="entry name" value="GLUCOSYL/GLUCURONOSYL TRANSFERASES"/>
    <property type="match status" value="1"/>
</dbReference>
<evidence type="ECO:0000256" key="6">
    <source>
        <dbReference type="ARBA" id="ARBA00082568"/>
    </source>
</evidence>
<dbReference type="GO" id="GO:0080043">
    <property type="term" value="F:quercetin 3-O-glucosyltransferase activity"/>
    <property type="evidence" value="ECO:0007669"/>
    <property type="project" value="TreeGrafter"/>
</dbReference>
<accession>A0AAD3XVX7</accession>
<name>A0AAD3XVX7_NEPGR</name>
<dbReference type="FunFam" id="3.40.50.2000:FF:000060">
    <property type="entry name" value="Glycosyltransferase"/>
    <property type="match status" value="1"/>
</dbReference>
<dbReference type="SUPFAM" id="SSF53756">
    <property type="entry name" value="UDP-Glycosyltransferase/glycogen phosphorylase"/>
    <property type="match status" value="1"/>
</dbReference>
<dbReference type="Proteomes" id="UP001279734">
    <property type="component" value="Unassembled WGS sequence"/>
</dbReference>
<organism evidence="7 8">
    <name type="scientific">Nepenthes gracilis</name>
    <name type="common">Slender pitcher plant</name>
    <dbReference type="NCBI Taxonomy" id="150966"/>
    <lineage>
        <taxon>Eukaryota</taxon>
        <taxon>Viridiplantae</taxon>
        <taxon>Streptophyta</taxon>
        <taxon>Embryophyta</taxon>
        <taxon>Tracheophyta</taxon>
        <taxon>Spermatophyta</taxon>
        <taxon>Magnoliopsida</taxon>
        <taxon>eudicotyledons</taxon>
        <taxon>Gunneridae</taxon>
        <taxon>Pentapetalae</taxon>
        <taxon>Caryophyllales</taxon>
        <taxon>Nepenthaceae</taxon>
        <taxon>Nepenthes</taxon>
    </lineage>
</organism>
<evidence type="ECO:0000256" key="5">
    <source>
        <dbReference type="ARBA" id="ARBA00066896"/>
    </source>
</evidence>
<dbReference type="Pfam" id="PF00201">
    <property type="entry name" value="UDPGT"/>
    <property type="match status" value="1"/>
</dbReference>
<protein>
    <recommendedName>
        <fullName evidence="5">2-hydroxyflavanone C-glucosyltransferase</fullName>
        <ecNumber evidence="5">2.4.1.360</ecNumber>
    </recommendedName>
    <alternativeName>
        <fullName evidence="6">UDP-glucose:2-hydroxyflavanone C-glucosyltransferase</fullName>
    </alternativeName>
</protein>